<reference evidence="2" key="1">
    <citation type="submission" date="2022-12" db="EMBL/GenBank/DDBJ databases">
        <title>Reference genome sequencing for broad-spectrum identification of bacterial and archaeal isolates by mass spectrometry.</title>
        <authorList>
            <person name="Sekiguchi Y."/>
            <person name="Tourlousse D.M."/>
        </authorList>
    </citation>
    <scope>NUCLEOTIDE SEQUENCE</scope>
    <source>
        <strain evidence="2">10succ1</strain>
    </source>
</reference>
<evidence type="ECO:0000313" key="2">
    <source>
        <dbReference type="EMBL" id="GLI55409.1"/>
    </source>
</evidence>
<name>A0A9W6GK82_9FUSO</name>
<protein>
    <recommendedName>
        <fullName evidence="1">DUF58 domain-containing protein</fullName>
    </recommendedName>
</protein>
<keyword evidence="3" id="KW-1185">Reference proteome</keyword>
<dbReference type="RefSeq" id="WP_281833844.1">
    <property type="nucleotide sequence ID" value="NZ_BSDY01000003.1"/>
</dbReference>
<accession>A0A9W6GK82</accession>
<dbReference type="PANTHER" id="PTHR33608:SF6">
    <property type="entry name" value="BLL2464 PROTEIN"/>
    <property type="match status" value="1"/>
</dbReference>
<evidence type="ECO:0000313" key="3">
    <source>
        <dbReference type="Proteomes" id="UP001144471"/>
    </source>
</evidence>
<feature type="domain" description="DUF58" evidence="1">
    <location>
        <begin position="42"/>
        <end position="236"/>
    </location>
</feature>
<dbReference type="Gene3D" id="3.40.50.410">
    <property type="entry name" value="von Willebrand factor, type A domain"/>
    <property type="match status" value="1"/>
</dbReference>
<organism evidence="2 3">
    <name type="scientific">Propionigenium maris DSM 9537</name>
    <dbReference type="NCBI Taxonomy" id="1123000"/>
    <lineage>
        <taxon>Bacteria</taxon>
        <taxon>Fusobacteriati</taxon>
        <taxon>Fusobacteriota</taxon>
        <taxon>Fusobacteriia</taxon>
        <taxon>Fusobacteriales</taxon>
        <taxon>Fusobacteriaceae</taxon>
        <taxon>Propionigenium</taxon>
    </lineage>
</organism>
<dbReference type="SUPFAM" id="SSF53300">
    <property type="entry name" value="vWA-like"/>
    <property type="match status" value="1"/>
</dbReference>
<dbReference type="EMBL" id="BSDY01000003">
    <property type="protein sequence ID" value="GLI55409.1"/>
    <property type="molecule type" value="Genomic_DNA"/>
</dbReference>
<dbReference type="InterPro" id="IPR036465">
    <property type="entry name" value="vWFA_dom_sf"/>
</dbReference>
<dbReference type="AlphaFoldDB" id="A0A9W6GK82"/>
<gene>
    <name evidence="2" type="ORF">PM10SUCC1_09230</name>
</gene>
<sequence length="268" mass="31241">MDKKKILKEIREIELSSNILANEVFAGEYHSFFKGNGMEFSDIRRYSMGDDVKKIDWKVSARQRKTYVKEFVEERELSMYILVDVSASNSFPKQKLLVAKLLGSLALTANKNNDRVGALLFTDRVEEFIPLKKGRKHSLSILEKYLLHRCESRSTDIREVLNFFYKVVKRRSIVFLISDFMDEGYERSMKLVGRKHDLIPIRISNSRRAKLPKGALFSLVDSETGEELLIENLKRDINIEEADIRGGLTIDVEGDYVRELSKFFRMRR</sequence>
<dbReference type="Pfam" id="PF01882">
    <property type="entry name" value="DUF58"/>
    <property type="match status" value="1"/>
</dbReference>
<proteinExistence type="predicted"/>
<evidence type="ECO:0000259" key="1">
    <source>
        <dbReference type="Pfam" id="PF01882"/>
    </source>
</evidence>
<dbReference type="Proteomes" id="UP001144471">
    <property type="component" value="Unassembled WGS sequence"/>
</dbReference>
<dbReference type="InterPro" id="IPR002881">
    <property type="entry name" value="DUF58"/>
</dbReference>
<comment type="caution">
    <text evidence="2">The sequence shown here is derived from an EMBL/GenBank/DDBJ whole genome shotgun (WGS) entry which is preliminary data.</text>
</comment>
<dbReference type="PANTHER" id="PTHR33608">
    <property type="entry name" value="BLL2464 PROTEIN"/>
    <property type="match status" value="1"/>
</dbReference>